<dbReference type="GO" id="GO:0004190">
    <property type="term" value="F:aspartic-type endopeptidase activity"/>
    <property type="evidence" value="ECO:0007669"/>
    <property type="project" value="InterPro"/>
</dbReference>
<evidence type="ECO:0000256" key="1">
    <source>
        <dbReference type="ARBA" id="ARBA00022737"/>
    </source>
</evidence>
<dbReference type="PROSITE" id="PS50297">
    <property type="entry name" value="ANK_REP_REGION"/>
    <property type="match status" value="13"/>
</dbReference>
<feature type="repeat" description="ANK" evidence="3">
    <location>
        <begin position="331"/>
        <end position="363"/>
    </location>
</feature>
<dbReference type="PRINTS" id="PR01415">
    <property type="entry name" value="ANKYRIN"/>
</dbReference>
<dbReference type="AlphaFoldDB" id="A0AAV9NMR4"/>
<dbReference type="Gene3D" id="1.25.40.20">
    <property type="entry name" value="Ankyrin repeat-containing domain"/>
    <property type="match status" value="8"/>
</dbReference>
<feature type="region of interest" description="Disordered" evidence="4">
    <location>
        <begin position="286"/>
        <end position="329"/>
    </location>
</feature>
<feature type="compositionally biased region" description="Basic and acidic residues" evidence="4">
    <location>
        <begin position="1260"/>
        <end position="1270"/>
    </location>
</feature>
<name>A0AAV9NMR4_9EURO</name>
<dbReference type="Proteomes" id="UP001358417">
    <property type="component" value="Unassembled WGS sequence"/>
</dbReference>
<dbReference type="RefSeq" id="XP_064709427.1">
    <property type="nucleotide sequence ID" value="XM_064854701.1"/>
</dbReference>
<feature type="compositionally biased region" description="Low complexity" evidence="4">
    <location>
        <begin position="311"/>
        <end position="321"/>
    </location>
</feature>
<sequence length="1270" mass="136291">MVRPSSLRSSSDESFASGNRRSTGLFRAATGEKPSSINGGSLSPTTAAKLTADFGALLASTSPPLSPRLRAADTTGVLLQHAARVGDVRMLVVLLDVVGYHPDVYPNIDEVTAEEAQQRTPLSWAAGEGHGAIVSLLLECSADLERKDDRGMTALHWAAARGHREVVEGILAWYRDRRQLGQSKGSVTSHSGNIEETPASTRNAEEWTDGSGHTPLAWAASAGHTEVVNLFLGADAEEDGLGFALMDVDDIHGRNPLSWAAGNGHYGTVKALLDALWERENVTRVQGRRTHSSRVRNRLNRRWRKGRNAESSDSTSETEQTQIHHRHADRQGWTPLTWAAFGGHAGIVWMLLQDGADANTEDRDGRTPLWWAASEGQEETVRALLEHKSVDREHEDKDGVTAVAQAIYHEHATVAEMLQKNEDASAISAVGAPEFLLWWAIKEGYTAIVASVLQGGADPDILVDGEWLPLLWAAANGDEALIKLLLTHGAKTDATADTVVNSHVGSDQSRTALSWAAGNGHIGAVQILIDSGAKLDWMPISNLLKSPLAHAAENGHTEVVSLLLRSGTDPQISDPFSKKSSSRKDWSLRKTPIGLAFDNGHLGIVMQLIDSCLKGLESEVAKVPSRSEYTEEVVLSWAARLGHLTAVKQLLSKPGVAMAMHDPRYDGSRLPLCDASEAGHDAIVTLLLEKGAKVDIPDYDHCTPLWLASANGHSTVVLQLIASGASLDTVDPSEHNTPLHKAAAGGHQATVSVLIDHGADIFVYNNSNLTPLSYAAEHGDVSIVNLLLGVGADPNGGPRANGETPLARAAAKGNVAAVTTLLAQGAIVNLPFGESPLSRAAAGGHAAVVDLLLSQPYAADPNAQPSSPLSSGKTTRRPLLAAADSGNAYITCRLLEFGAEVDAQNETGEDSALCHAAVYGHEEVVRLLLDHGAVIEPQKPTKKNRPIVLASKGGSVGTVKLLLERGAGFRPTQPKDSSSVQVRGSAMEQAEGLRIPLEVAAKDGHHEVVALLLDRILELTEECPAESKTKDGNVKLRPEIVKSLDWAKWHRLWTEKGKEDTVRVMLASGADPNATDSRGRTPLFQTENVDIARLLLEAGALPDLARDHENDTALSKAAQAGASNMVKLLLEYKADIEAKDVNGQTPLSLAARFGNLEMVKLLLDHGANLETKDLEGLTPLSWAGWTRNEETVAYLLERHADPDAFIGGDPSYTDLRLRMTTPLRLASRDSSDSVAGGLNDHYWRLIHERPQSSGPFPTDEEYRSPECCDV</sequence>
<feature type="repeat" description="ANK" evidence="3">
    <location>
        <begin position="364"/>
        <end position="387"/>
    </location>
</feature>
<feature type="repeat" description="ANK" evidence="3">
    <location>
        <begin position="211"/>
        <end position="237"/>
    </location>
</feature>
<feature type="repeat" description="ANK" evidence="3">
    <location>
        <begin position="767"/>
        <end position="799"/>
    </location>
</feature>
<feature type="region of interest" description="Disordered" evidence="4">
    <location>
        <begin position="1250"/>
        <end position="1270"/>
    </location>
</feature>
<dbReference type="EMBL" id="JAVRRD010000005">
    <property type="protein sequence ID" value="KAK5058904.1"/>
    <property type="molecule type" value="Genomic_DNA"/>
</dbReference>
<dbReference type="SUPFAM" id="SSF48403">
    <property type="entry name" value="Ankyrin repeat"/>
    <property type="match status" value="4"/>
</dbReference>
<dbReference type="SMART" id="SM00248">
    <property type="entry name" value="ANK"/>
    <property type="match status" value="28"/>
</dbReference>
<feature type="region of interest" description="Disordered" evidence="4">
    <location>
        <begin position="183"/>
        <end position="209"/>
    </location>
</feature>
<feature type="repeat" description="ANK" evidence="3">
    <location>
        <begin position="801"/>
        <end position="829"/>
    </location>
</feature>
<feature type="repeat" description="ANK" evidence="3">
    <location>
        <begin position="508"/>
        <end position="536"/>
    </location>
</feature>
<feature type="repeat" description="ANK" evidence="3">
    <location>
        <begin position="1142"/>
        <end position="1174"/>
    </location>
</feature>
<keyword evidence="1" id="KW-0677">Repeat</keyword>
<feature type="repeat" description="ANK" evidence="3">
    <location>
        <begin position="734"/>
        <end position="766"/>
    </location>
</feature>
<accession>A0AAV9NMR4</accession>
<keyword evidence="7" id="KW-1185">Reference proteome</keyword>
<dbReference type="GO" id="GO:0006508">
    <property type="term" value="P:proteolysis"/>
    <property type="evidence" value="ECO:0007669"/>
    <property type="project" value="InterPro"/>
</dbReference>
<dbReference type="PROSITE" id="PS50175">
    <property type="entry name" value="ASP_PROT_RETROV"/>
    <property type="match status" value="1"/>
</dbReference>
<feature type="repeat" description="ANK" evidence="3">
    <location>
        <begin position="150"/>
        <end position="171"/>
    </location>
</feature>
<proteinExistence type="predicted"/>
<evidence type="ECO:0000259" key="5">
    <source>
        <dbReference type="PROSITE" id="PS50175"/>
    </source>
</evidence>
<dbReference type="InterPro" id="IPR036770">
    <property type="entry name" value="Ankyrin_rpt-contain_sf"/>
</dbReference>
<dbReference type="PANTHER" id="PTHR24198">
    <property type="entry name" value="ANKYRIN REPEAT AND PROTEIN KINASE DOMAIN-CONTAINING PROTEIN"/>
    <property type="match status" value="1"/>
</dbReference>
<feature type="repeat" description="ANK" evidence="3">
    <location>
        <begin position="667"/>
        <end position="699"/>
    </location>
</feature>
<dbReference type="GeneID" id="89979322"/>
<dbReference type="PANTHER" id="PTHR24198:SF165">
    <property type="entry name" value="ANKYRIN REPEAT-CONTAINING PROTEIN-RELATED"/>
    <property type="match status" value="1"/>
</dbReference>
<feature type="compositionally biased region" description="Polar residues" evidence="4">
    <location>
        <begin position="183"/>
        <end position="202"/>
    </location>
</feature>
<dbReference type="PROSITE" id="PS50088">
    <property type="entry name" value="ANK_REPEAT"/>
    <property type="match status" value="17"/>
</dbReference>
<feature type="repeat" description="ANK" evidence="3">
    <location>
        <begin position="874"/>
        <end position="906"/>
    </location>
</feature>
<feature type="repeat" description="ANK" evidence="3">
    <location>
        <begin position="117"/>
        <end position="149"/>
    </location>
</feature>
<evidence type="ECO:0000256" key="3">
    <source>
        <dbReference type="PROSITE-ProRule" id="PRU00023"/>
    </source>
</evidence>
<evidence type="ECO:0000256" key="4">
    <source>
        <dbReference type="SAM" id="MobiDB-lite"/>
    </source>
</evidence>
<organism evidence="6 7">
    <name type="scientific">Exophiala bonariae</name>
    <dbReference type="NCBI Taxonomy" id="1690606"/>
    <lineage>
        <taxon>Eukaryota</taxon>
        <taxon>Fungi</taxon>
        <taxon>Dikarya</taxon>
        <taxon>Ascomycota</taxon>
        <taxon>Pezizomycotina</taxon>
        <taxon>Eurotiomycetes</taxon>
        <taxon>Chaetothyriomycetidae</taxon>
        <taxon>Chaetothyriales</taxon>
        <taxon>Herpotrichiellaceae</taxon>
        <taxon>Exophiala</taxon>
    </lineage>
</organism>
<feature type="domain" description="Peptidase A2" evidence="5">
    <location>
        <begin position="751"/>
        <end position="791"/>
    </location>
</feature>
<feature type="compositionally biased region" description="Basic residues" evidence="4">
    <location>
        <begin position="286"/>
        <end position="306"/>
    </location>
</feature>
<dbReference type="InterPro" id="IPR002110">
    <property type="entry name" value="Ankyrin_rpt"/>
</dbReference>
<feature type="repeat" description="ANK" evidence="3">
    <location>
        <begin position="469"/>
        <end position="497"/>
    </location>
</feature>
<reference evidence="6 7" key="1">
    <citation type="submission" date="2023-08" db="EMBL/GenBank/DDBJ databases">
        <title>Black Yeasts Isolated from many extreme environments.</title>
        <authorList>
            <person name="Coleine C."/>
            <person name="Stajich J.E."/>
            <person name="Selbmann L."/>
        </authorList>
    </citation>
    <scope>NUCLEOTIDE SEQUENCE [LARGE SCALE GENOMIC DNA]</scope>
    <source>
        <strain evidence="6 7">CCFEE 5792</strain>
    </source>
</reference>
<feature type="repeat" description="ANK" evidence="3">
    <location>
        <begin position="543"/>
        <end position="575"/>
    </location>
</feature>
<dbReference type="Pfam" id="PF12796">
    <property type="entry name" value="Ank_2"/>
    <property type="match status" value="8"/>
</dbReference>
<gene>
    <name evidence="6" type="ORF">LTR84_011168</name>
</gene>
<feature type="compositionally biased region" description="Low complexity" evidence="4">
    <location>
        <begin position="1"/>
        <end position="17"/>
    </location>
</feature>
<feature type="compositionally biased region" description="Polar residues" evidence="4">
    <location>
        <begin position="33"/>
        <end position="42"/>
    </location>
</feature>
<evidence type="ECO:0000313" key="7">
    <source>
        <dbReference type="Proteomes" id="UP001358417"/>
    </source>
</evidence>
<feature type="repeat" description="ANK" evidence="3">
    <location>
        <begin position="700"/>
        <end position="732"/>
    </location>
</feature>
<dbReference type="Pfam" id="PF00023">
    <property type="entry name" value="Ank"/>
    <property type="match status" value="2"/>
</dbReference>
<feature type="repeat" description="ANK" evidence="3">
    <location>
        <begin position="908"/>
        <end position="940"/>
    </location>
</feature>
<dbReference type="InterPro" id="IPR001995">
    <property type="entry name" value="Peptidase_A2_cat"/>
</dbReference>
<evidence type="ECO:0000313" key="6">
    <source>
        <dbReference type="EMBL" id="KAK5058904.1"/>
    </source>
</evidence>
<feature type="region of interest" description="Disordered" evidence="4">
    <location>
        <begin position="1"/>
        <end position="42"/>
    </location>
</feature>
<feature type="repeat" description="ANK" evidence="3">
    <location>
        <begin position="1109"/>
        <end position="1141"/>
    </location>
</feature>
<comment type="caution">
    <text evidence="6">The sequence shown here is derived from an EMBL/GenBank/DDBJ whole genome shotgun (WGS) entry which is preliminary data.</text>
</comment>
<keyword evidence="2 3" id="KW-0040">ANK repeat</keyword>
<protein>
    <recommendedName>
        <fullName evidence="5">Peptidase A2 domain-containing protein</fullName>
    </recommendedName>
</protein>
<evidence type="ECO:0000256" key="2">
    <source>
        <dbReference type="ARBA" id="ARBA00023043"/>
    </source>
</evidence>